<protein>
    <submittedName>
        <fullName evidence="1">Uncharacterized protein</fullName>
    </submittedName>
</protein>
<dbReference type="OrthoDB" id="34219at2157"/>
<evidence type="ECO:0000313" key="1">
    <source>
        <dbReference type="EMBL" id="EZQ11152.1"/>
    </source>
</evidence>
<reference evidence="1 2" key="1">
    <citation type="submission" date="2014-03" db="EMBL/GenBank/DDBJ databases">
        <title>Draft genome sequence of the novel thermoacidophilic archaea Acidianus copahuensis ALE1 strain, isolated from Copahue volcanic area in Neuquen Argentina.</title>
        <authorList>
            <person name="Urbieta M.S."/>
            <person name="Rascovan N."/>
            <person name="Castro C."/>
            <person name="Revale S."/>
            <person name="Giaveno M.A."/>
            <person name="Vazquez M.P."/>
            <person name="Donati E.R."/>
        </authorList>
    </citation>
    <scope>NUCLEOTIDE SEQUENCE [LARGE SCALE GENOMIC DNA]</scope>
    <source>
        <strain evidence="1 2">ALE1</strain>
    </source>
</reference>
<name>A0A031LS08_9CREN</name>
<sequence length="313" mass="35487">MPIGKLAVFDEGFTDGSLEYSSAVKMQKLENLSKELEHIFYAEYKPSKAYIVIVTETKNQFAKWRLWLNNFSITKEFKPNEDILMNGNFLNLHVFDVSPFVQKGKNQLVVSRMSNEPIYVHLISTATLYEVSGFRTEYTLGAGVLALKPYESIKLSGKENNYIVVRIPLKSKLIVEGSKNTLEMEGNSDGEEIEIPGEVFIRHEGKVKDPALIYLHYTSRESTPKIDIEANSRVENLLLNISIVNKSEIGLDRVLVNVMLNGITIYFKSVENVKDGDSLNLSFPLNQRKGNLHLRVVGIKAGVRKILDKDVEW</sequence>
<comment type="caution">
    <text evidence="1">The sequence shown here is derived from an EMBL/GenBank/DDBJ whole genome shotgun (WGS) entry which is preliminary data.</text>
</comment>
<gene>
    <name evidence="1" type="ORF">CM19_02070</name>
</gene>
<dbReference type="Proteomes" id="UP000024332">
    <property type="component" value="Unassembled WGS sequence"/>
</dbReference>
<dbReference type="EMBL" id="JFZT01000017">
    <property type="protein sequence ID" value="EZQ11152.1"/>
    <property type="molecule type" value="Genomic_DNA"/>
</dbReference>
<dbReference type="AlphaFoldDB" id="A0A031LS08"/>
<evidence type="ECO:0000313" key="2">
    <source>
        <dbReference type="Proteomes" id="UP000024332"/>
    </source>
</evidence>
<dbReference type="RefSeq" id="WP_048098743.1">
    <property type="nucleotide sequence ID" value="NZ_JFZT01000017.1"/>
</dbReference>
<accession>A0A031LS08</accession>
<organism evidence="1 2">
    <name type="scientific">Candidatus Acidianus copahuensis</name>
    <dbReference type="NCBI Taxonomy" id="1160895"/>
    <lineage>
        <taxon>Archaea</taxon>
        <taxon>Thermoproteota</taxon>
        <taxon>Thermoprotei</taxon>
        <taxon>Sulfolobales</taxon>
        <taxon>Sulfolobaceae</taxon>
        <taxon>Acidianus</taxon>
    </lineage>
</organism>
<keyword evidence="2" id="KW-1185">Reference proteome</keyword>
<proteinExistence type="predicted"/>